<dbReference type="PROSITE" id="PS50184">
    <property type="entry name" value="VWFC_2"/>
    <property type="match status" value="1"/>
</dbReference>
<dbReference type="InterPro" id="IPR036383">
    <property type="entry name" value="TSP1_rpt_sf"/>
</dbReference>
<dbReference type="PANTHER" id="PTHR22906:SF43">
    <property type="entry name" value="PROPERDIN"/>
    <property type="match status" value="1"/>
</dbReference>
<keyword evidence="3" id="KW-0732">Signal</keyword>
<dbReference type="SMART" id="SM00041">
    <property type="entry name" value="CT"/>
    <property type="match status" value="1"/>
</dbReference>
<dbReference type="STRING" id="37653.A0A0L8FUW4"/>
<evidence type="ECO:0000256" key="6">
    <source>
        <dbReference type="PROSITE-ProRule" id="PRU00039"/>
    </source>
</evidence>
<accession>A0A0L8FUW4</accession>
<dbReference type="InterPro" id="IPR052065">
    <property type="entry name" value="Compl_asym_regulator"/>
</dbReference>
<keyword evidence="4" id="KW-0677">Repeat</keyword>
<reference evidence="9" key="1">
    <citation type="submission" date="2015-07" db="EMBL/GenBank/DDBJ databases">
        <title>MeaNS - Measles Nucleotide Surveillance Program.</title>
        <authorList>
            <person name="Tran T."/>
            <person name="Druce J."/>
        </authorList>
    </citation>
    <scope>NUCLEOTIDE SEQUENCE</scope>
    <source>
        <strain evidence="9">UCB-OBI-ISO-001</strain>
        <tissue evidence="9">Gonad</tissue>
    </source>
</reference>
<dbReference type="InterPro" id="IPR036084">
    <property type="entry name" value="Ser_inhib-like_sf"/>
</dbReference>
<dbReference type="EMBL" id="KQ426300">
    <property type="protein sequence ID" value="KOF68428.1"/>
    <property type="molecule type" value="Genomic_DNA"/>
</dbReference>
<keyword evidence="5" id="KW-1015">Disulfide bond</keyword>
<evidence type="ECO:0000256" key="1">
    <source>
        <dbReference type="ARBA" id="ARBA00004613"/>
    </source>
</evidence>
<proteinExistence type="predicted"/>
<gene>
    <name evidence="9" type="ORF">OCBIM_22007338mg</name>
</gene>
<dbReference type="FunFam" id="2.20.100.10:FF:000007">
    <property type="entry name" value="Thrombospondin 1"/>
    <property type="match status" value="1"/>
</dbReference>
<comment type="subcellular location">
    <subcellularLocation>
        <location evidence="1">Secreted</location>
    </subcellularLocation>
</comment>
<dbReference type="SMART" id="SM00209">
    <property type="entry name" value="TSP1"/>
    <property type="match status" value="3"/>
</dbReference>
<evidence type="ECO:0000256" key="4">
    <source>
        <dbReference type="ARBA" id="ARBA00022737"/>
    </source>
</evidence>
<dbReference type="PRINTS" id="PR01705">
    <property type="entry name" value="TSP1REPEAT"/>
</dbReference>
<evidence type="ECO:0000256" key="2">
    <source>
        <dbReference type="ARBA" id="ARBA00022525"/>
    </source>
</evidence>
<feature type="domain" description="VWFC" evidence="8">
    <location>
        <begin position="265"/>
        <end position="325"/>
    </location>
</feature>
<keyword evidence="2" id="KW-0964">Secreted</keyword>
<dbReference type="AlphaFoldDB" id="A0A0L8FUW4"/>
<comment type="caution">
    <text evidence="6">Lacks conserved residue(s) required for the propagation of feature annotation.</text>
</comment>
<sequence length="427" mass="48041">MQSCPPVCNISDIGFANFELMREDICEKCYCEGFNETCFKNEFSIIDGNWTEWTEWSDCSDSCEPGGFRQRQRSCSNPLPQCGGKECVGNSTELEACNTDKKCCVHGTWSCWSSCDQECGPGKQTRNRTVLAESFCEGYSESDQQDCEIQPCDVICGEWSSWTDCKGECGEGTSTRTFTVYDNQTNNPQCNISEQVERCPLQECVCDENEEISSTADCEYKCGASFQSPTSSECETFKYGCKCKHGLFRNESGHCISKEDCNLYCSVGDSIKQDKEMWIDPERECYTCECIGGNVQCQRKCEIPECNSDEELFFPEINPCCPVCKLKSENKCQVKVDYQYLSNGTCTAIQKVKVTQCSGHCAESTSGVMLMSYKPDIVTDDMFNNKCECCQAKAIKLRQVTVLCPPDNIETVMYYPEICSCDCTKCR</sequence>
<dbReference type="Gene3D" id="2.20.100.10">
    <property type="entry name" value="Thrombospondin type-1 (TSP1) repeat"/>
    <property type="match status" value="3"/>
</dbReference>
<dbReference type="Gene3D" id="2.10.25.10">
    <property type="entry name" value="Laminin"/>
    <property type="match status" value="1"/>
</dbReference>
<dbReference type="PANTHER" id="PTHR22906">
    <property type="entry name" value="PROPERDIN"/>
    <property type="match status" value="1"/>
</dbReference>
<evidence type="ECO:0000256" key="3">
    <source>
        <dbReference type="ARBA" id="ARBA00022729"/>
    </source>
</evidence>
<dbReference type="OrthoDB" id="6097666at2759"/>
<evidence type="ECO:0000259" key="7">
    <source>
        <dbReference type="PROSITE" id="PS01225"/>
    </source>
</evidence>
<dbReference type="Pfam" id="PF00090">
    <property type="entry name" value="TSP_1"/>
    <property type="match status" value="3"/>
</dbReference>
<name>A0A0L8FUW4_OCTBM</name>
<evidence type="ECO:0008006" key="10">
    <source>
        <dbReference type="Google" id="ProtNLM"/>
    </source>
</evidence>
<dbReference type="SUPFAM" id="SSF57567">
    <property type="entry name" value="Serine protease inhibitors"/>
    <property type="match status" value="1"/>
</dbReference>
<dbReference type="InterPro" id="IPR001007">
    <property type="entry name" value="VWF_dom"/>
</dbReference>
<evidence type="ECO:0000313" key="9">
    <source>
        <dbReference type="EMBL" id="KOF68428.1"/>
    </source>
</evidence>
<dbReference type="InterPro" id="IPR006207">
    <property type="entry name" value="Cys_knot_C"/>
</dbReference>
<dbReference type="InterPro" id="IPR000884">
    <property type="entry name" value="TSP1_rpt"/>
</dbReference>
<evidence type="ECO:0000259" key="8">
    <source>
        <dbReference type="PROSITE" id="PS50184"/>
    </source>
</evidence>
<dbReference type="SMART" id="SM00214">
    <property type="entry name" value="VWC"/>
    <property type="match status" value="1"/>
</dbReference>
<organism evidence="9">
    <name type="scientific">Octopus bimaculoides</name>
    <name type="common">California two-spotted octopus</name>
    <dbReference type="NCBI Taxonomy" id="37653"/>
    <lineage>
        <taxon>Eukaryota</taxon>
        <taxon>Metazoa</taxon>
        <taxon>Spiralia</taxon>
        <taxon>Lophotrochozoa</taxon>
        <taxon>Mollusca</taxon>
        <taxon>Cephalopoda</taxon>
        <taxon>Coleoidea</taxon>
        <taxon>Octopodiformes</taxon>
        <taxon>Octopoda</taxon>
        <taxon>Incirrata</taxon>
        <taxon>Octopodidae</taxon>
        <taxon>Octopus</taxon>
    </lineage>
</organism>
<protein>
    <recommendedName>
        <fullName evidence="10">CTCK domain-containing protein</fullName>
    </recommendedName>
</protein>
<evidence type="ECO:0000256" key="5">
    <source>
        <dbReference type="ARBA" id="ARBA00023157"/>
    </source>
</evidence>
<feature type="domain" description="CTCK" evidence="7">
    <location>
        <begin position="324"/>
        <end position="427"/>
    </location>
</feature>
<dbReference type="PROSITE" id="PS01225">
    <property type="entry name" value="CTCK_2"/>
    <property type="match status" value="1"/>
</dbReference>
<dbReference type="PROSITE" id="PS50092">
    <property type="entry name" value="TSP1"/>
    <property type="match status" value="3"/>
</dbReference>
<dbReference type="SUPFAM" id="SSF82895">
    <property type="entry name" value="TSP-1 type 1 repeat"/>
    <property type="match status" value="3"/>
</dbReference>